<dbReference type="GO" id="GO:0003735">
    <property type="term" value="F:structural constituent of ribosome"/>
    <property type="evidence" value="ECO:0007669"/>
    <property type="project" value="InterPro"/>
</dbReference>
<evidence type="ECO:0000313" key="9">
    <source>
        <dbReference type="EMBL" id="JAG31061.1"/>
    </source>
</evidence>
<keyword evidence="2 6" id="KW-0689">Ribosomal protein</keyword>
<dbReference type="InterPro" id="IPR031309">
    <property type="entry name" value="Ribosomal_uL5_C"/>
</dbReference>
<gene>
    <name evidence="9" type="primary">RPL11A</name>
    <name evidence="9" type="ORF">CM83_100345</name>
</gene>
<dbReference type="InterPro" id="IPR031310">
    <property type="entry name" value="Ribosomal_uL5_N"/>
</dbReference>
<evidence type="ECO:0000256" key="4">
    <source>
        <dbReference type="ARBA" id="ARBA00035245"/>
    </source>
</evidence>
<evidence type="ECO:0000256" key="1">
    <source>
        <dbReference type="ARBA" id="ARBA00008553"/>
    </source>
</evidence>
<dbReference type="EMBL" id="GBHO01012543">
    <property type="protein sequence ID" value="JAG31061.1"/>
    <property type="molecule type" value="Transcribed_RNA"/>
</dbReference>
<dbReference type="PANTHER" id="PTHR11994">
    <property type="entry name" value="60S RIBOSOMAL PROTEIN L11-RELATED"/>
    <property type="match status" value="1"/>
</dbReference>
<dbReference type="InterPro" id="IPR002132">
    <property type="entry name" value="Ribosomal_uL5"/>
</dbReference>
<sequence length="174" mass="19253">MVSGKSNPMQDIRVGKLVINCCVGGSGDKLTRAAKVLEELADGQKPVFSAARLTIRAFGIRRNEQIACHVTVRGDAAIKLIEKALRVKDGELPSSCFSNTGNFGFGIESHIDLGIKYDPAVGIYGMDMYVVLERPGFRVSRKKRKQGRIGTKHRITKEDAQKWFLSNFQDARIV</sequence>
<organism evidence="9">
    <name type="scientific">Lygus hesperus</name>
    <name type="common">Western plant bug</name>
    <dbReference type="NCBI Taxonomy" id="30085"/>
    <lineage>
        <taxon>Eukaryota</taxon>
        <taxon>Metazoa</taxon>
        <taxon>Ecdysozoa</taxon>
        <taxon>Arthropoda</taxon>
        <taxon>Hexapoda</taxon>
        <taxon>Insecta</taxon>
        <taxon>Pterygota</taxon>
        <taxon>Neoptera</taxon>
        <taxon>Paraneoptera</taxon>
        <taxon>Hemiptera</taxon>
        <taxon>Heteroptera</taxon>
        <taxon>Panheteroptera</taxon>
        <taxon>Cimicomorpha</taxon>
        <taxon>Miridae</taxon>
        <taxon>Mirini</taxon>
        <taxon>Lygus</taxon>
    </lineage>
</organism>
<evidence type="ECO:0000256" key="3">
    <source>
        <dbReference type="ARBA" id="ARBA00023274"/>
    </source>
</evidence>
<dbReference type="NCBIfam" id="NF003258">
    <property type="entry name" value="PRK04219.1"/>
    <property type="match status" value="1"/>
</dbReference>
<proteinExistence type="inferred from homology"/>
<feature type="domain" description="Large ribosomal subunit protein uL5 C-terminal" evidence="8">
    <location>
        <begin position="65"/>
        <end position="152"/>
    </location>
</feature>
<dbReference type="PIRSF" id="PIRSF002161">
    <property type="entry name" value="Ribosomal_L5"/>
    <property type="match status" value="1"/>
</dbReference>
<dbReference type="InterPro" id="IPR022803">
    <property type="entry name" value="Ribosomal_uL5_dom_sf"/>
</dbReference>
<dbReference type="GO" id="GO:0005840">
    <property type="term" value="C:ribosome"/>
    <property type="evidence" value="ECO:0007669"/>
    <property type="project" value="UniProtKB-KW"/>
</dbReference>
<evidence type="ECO:0000259" key="8">
    <source>
        <dbReference type="Pfam" id="PF00673"/>
    </source>
</evidence>
<keyword evidence="3 6" id="KW-0687">Ribonucleoprotein</keyword>
<dbReference type="Gene3D" id="3.30.1440.10">
    <property type="match status" value="1"/>
</dbReference>
<dbReference type="Pfam" id="PF00673">
    <property type="entry name" value="Ribosomal_L5_C"/>
    <property type="match status" value="1"/>
</dbReference>
<reference evidence="9" key="2">
    <citation type="submission" date="2014-07" db="EMBL/GenBank/DDBJ databases">
        <authorList>
            <person name="Hull J."/>
        </authorList>
    </citation>
    <scope>NUCLEOTIDE SEQUENCE</scope>
</reference>
<dbReference type="Pfam" id="PF00281">
    <property type="entry name" value="Ribosomal_L5"/>
    <property type="match status" value="1"/>
</dbReference>
<reference evidence="9" key="1">
    <citation type="journal article" date="2014" name="PLoS ONE">
        <title>Transcriptome-Based Identification of ABC Transporters in the Western Tarnished Plant Bug Lygus hesperus.</title>
        <authorList>
            <person name="Hull J.J."/>
            <person name="Chaney K."/>
            <person name="Geib S.M."/>
            <person name="Fabrick J.A."/>
            <person name="Brent C.S."/>
            <person name="Walsh D."/>
            <person name="Lavine L.C."/>
        </authorList>
    </citation>
    <scope>NUCLEOTIDE SEQUENCE</scope>
</reference>
<dbReference type="AlphaFoldDB" id="A0A0A9YHG6"/>
<comment type="similarity">
    <text evidence="1 6">Belongs to the universal ribosomal protein uL5 family.</text>
</comment>
<evidence type="ECO:0000256" key="6">
    <source>
        <dbReference type="RuleBase" id="RU003930"/>
    </source>
</evidence>
<feature type="domain" description="Large ribosomal subunit protein uL5 N-terminal" evidence="7">
    <location>
        <begin position="7"/>
        <end position="61"/>
    </location>
</feature>
<dbReference type="GO" id="GO:0006412">
    <property type="term" value="P:translation"/>
    <property type="evidence" value="ECO:0007669"/>
    <property type="project" value="InterPro"/>
</dbReference>
<dbReference type="GO" id="GO:1990904">
    <property type="term" value="C:ribonucleoprotein complex"/>
    <property type="evidence" value="ECO:0007669"/>
    <property type="project" value="UniProtKB-KW"/>
</dbReference>
<evidence type="ECO:0000256" key="5">
    <source>
        <dbReference type="ARBA" id="ARBA00035322"/>
    </source>
</evidence>
<protein>
    <recommendedName>
        <fullName evidence="4">Large ribosomal subunit protein uL5</fullName>
    </recommendedName>
    <alternativeName>
        <fullName evidence="5">60S ribosomal protein L11</fullName>
    </alternativeName>
</protein>
<dbReference type="InterPro" id="IPR057266">
    <property type="entry name" value="Ribosomal_uL5_euk/arc-type"/>
</dbReference>
<accession>A0A0A9YHG6</accession>
<dbReference type="FunFam" id="3.30.1440.10:FF:000002">
    <property type="entry name" value="60S ribosomal protein L11"/>
    <property type="match status" value="1"/>
</dbReference>
<evidence type="ECO:0000259" key="7">
    <source>
        <dbReference type="Pfam" id="PF00281"/>
    </source>
</evidence>
<dbReference type="SUPFAM" id="SSF55282">
    <property type="entry name" value="RL5-like"/>
    <property type="match status" value="1"/>
</dbReference>
<evidence type="ECO:0000256" key="2">
    <source>
        <dbReference type="ARBA" id="ARBA00022980"/>
    </source>
</evidence>
<name>A0A0A9YHG6_LYGHE</name>